<name>A0ACD4C6K0_9BACI</name>
<evidence type="ECO:0000313" key="2">
    <source>
        <dbReference type="Proteomes" id="UP001064027"/>
    </source>
</evidence>
<evidence type="ECO:0000313" key="1">
    <source>
        <dbReference type="EMBL" id="UXH44019.1"/>
    </source>
</evidence>
<keyword evidence="2" id="KW-1185">Reference proteome</keyword>
<proteinExistence type="predicted"/>
<reference evidence="1" key="1">
    <citation type="submission" date="2022-09" db="EMBL/GenBank/DDBJ databases">
        <title>Complete genome sequence of Rossellomorea vietnamensis strain RL-WG62, a newly isolated PGPR with the potential for plant salinity stress alleviation.</title>
        <authorList>
            <person name="Ren L."/>
            <person name="Wang G."/>
            <person name="Hu H."/>
        </authorList>
    </citation>
    <scope>NUCLEOTIDE SEQUENCE</scope>
    <source>
        <strain evidence="1">RL-WG62</strain>
    </source>
</reference>
<dbReference type="Proteomes" id="UP001064027">
    <property type="component" value="Chromosome"/>
</dbReference>
<organism evidence="1 2">
    <name type="scientific">Rossellomorea vietnamensis</name>
    <dbReference type="NCBI Taxonomy" id="218284"/>
    <lineage>
        <taxon>Bacteria</taxon>
        <taxon>Bacillati</taxon>
        <taxon>Bacillota</taxon>
        <taxon>Bacilli</taxon>
        <taxon>Bacillales</taxon>
        <taxon>Bacillaceae</taxon>
        <taxon>Rossellomorea</taxon>
    </lineage>
</organism>
<accession>A0ACD4C6K0</accession>
<protein>
    <submittedName>
        <fullName evidence="1">Alpha/beta hydrolase</fullName>
    </submittedName>
</protein>
<keyword evidence="1" id="KW-0378">Hydrolase</keyword>
<dbReference type="EMBL" id="CP104558">
    <property type="protein sequence ID" value="UXH44019.1"/>
    <property type="molecule type" value="Genomic_DNA"/>
</dbReference>
<sequence length="302" mass="34381">MRAINQLIKINDHKMEVLLKGNKGPLVIILTGMGCSFEEWYEVIENLSESSRVLTFHRQGLGKSEIGSGIQNTASTVRDLAEILNHFQIDEPFYLMGHSFGGLCVQHFAKVHPEKVAGVILVDSTSVNLKELEKLDLPVLNQDTDESWIEKSLEYSTKSEQELLEILKPSLTEKQHQFSKAIQQKLLDFQVSPLLYKAMASEIKEWTKDAEVIRSLGDFPDVPLIVIGRDKEYTIQSELGNGIPEWELRVFEEKWEELITNQSKLSLKGELVFARHSGHSVFLERPDLIIDCLHKMVGRVQN</sequence>
<gene>
    <name evidence="1" type="ORF">N5C46_20660</name>
</gene>